<name>A0A9Q3PYQ2_9BASI</name>
<evidence type="ECO:0000256" key="1">
    <source>
        <dbReference type="SAM" id="MobiDB-lite"/>
    </source>
</evidence>
<dbReference type="AlphaFoldDB" id="A0A9Q3PYQ2"/>
<feature type="region of interest" description="Disordered" evidence="1">
    <location>
        <begin position="40"/>
        <end position="97"/>
    </location>
</feature>
<dbReference type="Proteomes" id="UP000765509">
    <property type="component" value="Unassembled WGS sequence"/>
</dbReference>
<feature type="compositionally biased region" description="Basic and acidic residues" evidence="1">
    <location>
        <begin position="75"/>
        <end position="97"/>
    </location>
</feature>
<dbReference type="EMBL" id="AVOT02104143">
    <property type="protein sequence ID" value="MBW0579033.1"/>
    <property type="molecule type" value="Genomic_DNA"/>
</dbReference>
<proteinExistence type="predicted"/>
<feature type="compositionally biased region" description="Polar residues" evidence="1">
    <location>
        <begin position="64"/>
        <end position="73"/>
    </location>
</feature>
<evidence type="ECO:0000313" key="3">
    <source>
        <dbReference type="Proteomes" id="UP000765509"/>
    </source>
</evidence>
<reference evidence="2" key="1">
    <citation type="submission" date="2021-03" db="EMBL/GenBank/DDBJ databases">
        <title>Draft genome sequence of rust myrtle Austropuccinia psidii MF-1, a brazilian biotype.</title>
        <authorList>
            <person name="Quecine M.C."/>
            <person name="Pachon D.M.R."/>
            <person name="Bonatelli M.L."/>
            <person name="Correr F.H."/>
            <person name="Franceschini L.M."/>
            <person name="Leite T.F."/>
            <person name="Margarido G.R.A."/>
            <person name="Almeida C.A."/>
            <person name="Ferrarezi J.A."/>
            <person name="Labate C.A."/>
        </authorList>
    </citation>
    <scope>NUCLEOTIDE SEQUENCE</scope>
    <source>
        <strain evidence="2">MF-1</strain>
    </source>
</reference>
<protein>
    <submittedName>
        <fullName evidence="2">Uncharacterized protein</fullName>
    </submittedName>
</protein>
<accession>A0A9Q3PYQ2</accession>
<sequence>MMAPLKLLKVVSHCLSWTEATTQDLPCSFGEVRILMVLDPSNGTPEAPENSGSGGLQWPPQATECRTSKSTQDPKWAKKCPEAIKFKNEHKKGQEPN</sequence>
<keyword evidence="3" id="KW-1185">Reference proteome</keyword>
<comment type="caution">
    <text evidence="2">The sequence shown here is derived from an EMBL/GenBank/DDBJ whole genome shotgun (WGS) entry which is preliminary data.</text>
</comment>
<organism evidence="2 3">
    <name type="scientific">Austropuccinia psidii MF-1</name>
    <dbReference type="NCBI Taxonomy" id="1389203"/>
    <lineage>
        <taxon>Eukaryota</taxon>
        <taxon>Fungi</taxon>
        <taxon>Dikarya</taxon>
        <taxon>Basidiomycota</taxon>
        <taxon>Pucciniomycotina</taxon>
        <taxon>Pucciniomycetes</taxon>
        <taxon>Pucciniales</taxon>
        <taxon>Sphaerophragmiaceae</taxon>
        <taxon>Austropuccinia</taxon>
    </lineage>
</organism>
<gene>
    <name evidence="2" type="ORF">O181_118748</name>
</gene>
<evidence type="ECO:0000313" key="2">
    <source>
        <dbReference type="EMBL" id="MBW0579033.1"/>
    </source>
</evidence>